<organism evidence="3 4">
    <name type="scientific">Volvox africanus</name>
    <dbReference type="NCBI Taxonomy" id="51714"/>
    <lineage>
        <taxon>Eukaryota</taxon>
        <taxon>Viridiplantae</taxon>
        <taxon>Chlorophyta</taxon>
        <taxon>core chlorophytes</taxon>
        <taxon>Chlorophyceae</taxon>
        <taxon>CS clade</taxon>
        <taxon>Chlamydomonadales</taxon>
        <taxon>Volvocaceae</taxon>
        <taxon>Volvox</taxon>
    </lineage>
</organism>
<comment type="caution">
    <text evidence="3">The sequence shown here is derived from an EMBL/GenBank/DDBJ whole genome shotgun (WGS) entry which is preliminary data.</text>
</comment>
<evidence type="ECO:0000256" key="1">
    <source>
        <dbReference type="SAM" id="Coils"/>
    </source>
</evidence>
<dbReference type="AlphaFoldDB" id="A0A8J4BNA7"/>
<feature type="coiled-coil region" evidence="1">
    <location>
        <begin position="279"/>
        <end position="306"/>
    </location>
</feature>
<feature type="compositionally biased region" description="Low complexity" evidence="2">
    <location>
        <begin position="196"/>
        <end position="215"/>
    </location>
</feature>
<protein>
    <submittedName>
        <fullName evidence="3">Uncharacterized protein</fullName>
    </submittedName>
</protein>
<proteinExistence type="predicted"/>
<evidence type="ECO:0000313" key="4">
    <source>
        <dbReference type="Proteomes" id="UP000747399"/>
    </source>
</evidence>
<keyword evidence="4" id="KW-1185">Reference proteome</keyword>
<name>A0A8J4BNA7_9CHLO</name>
<accession>A0A8J4BNA7</accession>
<keyword evidence="1" id="KW-0175">Coiled coil</keyword>
<evidence type="ECO:0000256" key="2">
    <source>
        <dbReference type="SAM" id="MobiDB-lite"/>
    </source>
</evidence>
<gene>
    <name evidence="3" type="ORF">Vafri_18480</name>
</gene>
<evidence type="ECO:0000313" key="3">
    <source>
        <dbReference type="EMBL" id="GIL64582.1"/>
    </source>
</evidence>
<reference evidence="3" key="1">
    <citation type="journal article" date="2021" name="Proc. Natl. Acad. Sci. U.S.A.">
        <title>Three genomes in the algal genus Volvox reveal the fate of a haploid sex-determining region after a transition to homothallism.</title>
        <authorList>
            <person name="Yamamoto K."/>
            <person name="Hamaji T."/>
            <person name="Kawai-Toyooka H."/>
            <person name="Matsuzaki R."/>
            <person name="Takahashi F."/>
            <person name="Nishimura Y."/>
            <person name="Kawachi M."/>
            <person name="Noguchi H."/>
            <person name="Minakuchi Y."/>
            <person name="Umen J.G."/>
            <person name="Toyoda A."/>
            <person name="Nozaki H."/>
        </authorList>
    </citation>
    <scope>NUCLEOTIDE SEQUENCE</scope>
    <source>
        <strain evidence="3">NIES-3780</strain>
    </source>
</reference>
<feature type="region of interest" description="Disordered" evidence="2">
    <location>
        <begin position="186"/>
        <end position="215"/>
    </location>
</feature>
<dbReference type="Proteomes" id="UP000747399">
    <property type="component" value="Unassembled WGS sequence"/>
</dbReference>
<dbReference type="EMBL" id="BNCO01000067">
    <property type="protein sequence ID" value="GIL64582.1"/>
    <property type="molecule type" value="Genomic_DNA"/>
</dbReference>
<feature type="coiled-coil region" evidence="1">
    <location>
        <begin position="71"/>
        <end position="105"/>
    </location>
</feature>
<sequence length="341" mass="37504">MQFATQNVTHMASRSPWTHTFHCARAAIPTFHLTPYGGGVLHRAMKAAAGAPRLKAFGYANQSGYGSSTTAQKREAKLDLLRQELKALEDERDEAVRTAESCARTCVRLTDMSKLLEDLAVEKIKAGDEGAAKLVLQEKTSLREIIDKSNTKAQANFALAGKLASLIGDKHHELVDLLGGSSQGLGQYTQDTGSASRPSSWPDMPSSSSGTSLYGSSGGYQLPWERSLVEAQQRVRQAEAEAQRMGKLAALSAEDSIAAARDRLAERGTSVGSRSEGILQARERLRRTAEESIAEARERLRAQDAQILEYCRRIVARYRRGEYVSEDELEFAFDQLEKRLL</sequence>